<comment type="caution">
    <text evidence="2">The sequence shown here is derived from an EMBL/GenBank/DDBJ whole genome shotgun (WGS) entry which is preliminary data.</text>
</comment>
<dbReference type="Pfam" id="PF07583">
    <property type="entry name" value="PSCyt2"/>
    <property type="match status" value="1"/>
</dbReference>
<gene>
    <name evidence="2" type="ORF">BGE01nite_25980</name>
</gene>
<sequence>MKTRLPLGILILLALALVLLQKRQSPEARIDAALMAEYDLVQKSRQKPNHTPLPTLPSAADDATFLRRACVDLAGRLPRAEEARAFLADSSPGKRARLTDALVKEPAAAEARFQMLAELFRVEDDAETVSWLRQAARDDLPFDQVIQHMVSGTYLSRRDADNPLRSGSAVAFAVLGTDLHCAFCHDHPYADATQRQAYEFAACFVSPDKAGQFKLPKDYAYNDASPGDVVKPKLLPLTRDKLPSIAEGQETRKLVAGWIIHEPSHRYARVAALRLWSHMFGMPGMLINPALGGVSEATPWHDVHPKVIGKISSNCFGEGTRQNITWIDTELYSPDESSIPVKALTDEFLRTGGRIGEFQRILACTEAYQRTSIAYNVSWNGCYLAPAPHIRRLPAEVIWSTLSAENAGELSQVSPAAHPLHFLGRGNREWAASSSTPISHEIARLMIHGGSIHPKSPQAGSAEDLFLNLLGRKPSGQELASIAENTASPEDIAWALLNTKEFMFIP</sequence>
<name>A0A512M988_9BACT</name>
<dbReference type="RefSeq" id="WP_146850887.1">
    <property type="nucleotide sequence ID" value="NZ_BKAG01000016.1"/>
</dbReference>
<accession>A0A512M988</accession>
<proteinExistence type="predicted"/>
<dbReference type="Proteomes" id="UP000321577">
    <property type="component" value="Unassembled WGS sequence"/>
</dbReference>
<dbReference type="OrthoDB" id="289126at2"/>
<protein>
    <recommendedName>
        <fullName evidence="1">DUF1549 domain-containing protein</fullName>
    </recommendedName>
</protein>
<reference evidence="2 3" key="1">
    <citation type="submission" date="2019-07" db="EMBL/GenBank/DDBJ databases">
        <title>Whole genome shotgun sequence of Brevifollis gellanilyticus NBRC 108608.</title>
        <authorList>
            <person name="Hosoyama A."/>
            <person name="Uohara A."/>
            <person name="Ohji S."/>
            <person name="Ichikawa N."/>
        </authorList>
    </citation>
    <scope>NUCLEOTIDE SEQUENCE [LARGE SCALE GENOMIC DNA]</scope>
    <source>
        <strain evidence="2 3">NBRC 108608</strain>
    </source>
</reference>
<evidence type="ECO:0000259" key="1">
    <source>
        <dbReference type="Pfam" id="PF07583"/>
    </source>
</evidence>
<organism evidence="2 3">
    <name type="scientific">Brevifollis gellanilyticus</name>
    <dbReference type="NCBI Taxonomy" id="748831"/>
    <lineage>
        <taxon>Bacteria</taxon>
        <taxon>Pseudomonadati</taxon>
        <taxon>Verrucomicrobiota</taxon>
        <taxon>Verrucomicrobiia</taxon>
        <taxon>Verrucomicrobiales</taxon>
        <taxon>Verrucomicrobiaceae</taxon>
    </lineage>
</organism>
<dbReference type="PANTHER" id="PTHR35889">
    <property type="entry name" value="CYCLOINULO-OLIGOSACCHARIDE FRUCTANOTRANSFERASE-RELATED"/>
    <property type="match status" value="1"/>
</dbReference>
<keyword evidence="3" id="KW-1185">Reference proteome</keyword>
<evidence type="ECO:0000313" key="2">
    <source>
        <dbReference type="EMBL" id="GEP43307.1"/>
    </source>
</evidence>
<evidence type="ECO:0000313" key="3">
    <source>
        <dbReference type="Proteomes" id="UP000321577"/>
    </source>
</evidence>
<feature type="domain" description="DUF1549" evidence="1">
    <location>
        <begin position="58"/>
        <end position="161"/>
    </location>
</feature>
<dbReference type="PANTHER" id="PTHR35889:SF3">
    <property type="entry name" value="F-BOX DOMAIN-CONTAINING PROTEIN"/>
    <property type="match status" value="1"/>
</dbReference>
<dbReference type="AlphaFoldDB" id="A0A512M988"/>
<dbReference type="InterPro" id="IPR011444">
    <property type="entry name" value="DUF1549"/>
</dbReference>
<dbReference type="EMBL" id="BKAG01000016">
    <property type="protein sequence ID" value="GEP43307.1"/>
    <property type="molecule type" value="Genomic_DNA"/>
</dbReference>